<dbReference type="EMBL" id="BAAANS010000107">
    <property type="protein sequence ID" value="GAA2125113.1"/>
    <property type="molecule type" value="Genomic_DNA"/>
</dbReference>
<organism evidence="1 2">
    <name type="scientific">Kitasatospora saccharophila</name>
    <dbReference type="NCBI Taxonomy" id="407973"/>
    <lineage>
        <taxon>Bacteria</taxon>
        <taxon>Bacillati</taxon>
        <taxon>Actinomycetota</taxon>
        <taxon>Actinomycetes</taxon>
        <taxon>Kitasatosporales</taxon>
        <taxon>Streptomycetaceae</taxon>
        <taxon>Kitasatospora</taxon>
    </lineage>
</organism>
<protein>
    <submittedName>
        <fullName evidence="1">Uncharacterized protein</fullName>
    </submittedName>
</protein>
<sequence length="152" mass="16429">MTDHTNSSPAPGAYGRRRRQIQRLIDHRRLNDLAPEPGDERLLDVLARTGHRTALDVQSWLTTAFLNSTGCYADPAVRAASRLPAPVLEEAERRHPCPAACPAAGSRCDGCAQACGSGAHRGLALLFRNLSNALGARQQHAQRLMEARAASE</sequence>
<dbReference type="Proteomes" id="UP001500897">
    <property type="component" value="Unassembled WGS sequence"/>
</dbReference>
<reference evidence="1 2" key="1">
    <citation type="journal article" date="2019" name="Int. J. Syst. Evol. Microbiol.">
        <title>The Global Catalogue of Microorganisms (GCM) 10K type strain sequencing project: providing services to taxonomists for standard genome sequencing and annotation.</title>
        <authorList>
            <consortium name="The Broad Institute Genomics Platform"/>
            <consortium name="The Broad Institute Genome Sequencing Center for Infectious Disease"/>
            <person name="Wu L."/>
            <person name="Ma J."/>
        </authorList>
    </citation>
    <scope>NUCLEOTIDE SEQUENCE [LARGE SCALE GENOMIC DNA]</scope>
    <source>
        <strain evidence="1 2">JCM 14559</strain>
    </source>
</reference>
<gene>
    <name evidence="1" type="ORF">GCM10009759_77060</name>
</gene>
<evidence type="ECO:0000313" key="1">
    <source>
        <dbReference type="EMBL" id="GAA2125113.1"/>
    </source>
</evidence>
<comment type="caution">
    <text evidence="1">The sequence shown here is derived from an EMBL/GenBank/DDBJ whole genome shotgun (WGS) entry which is preliminary data.</text>
</comment>
<proteinExistence type="predicted"/>
<keyword evidence="2" id="KW-1185">Reference proteome</keyword>
<accession>A0ABN2YBV8</accession>
<evidence type="ECO:0000313" key="2">
    <source>
        <dbReference type="Proteomes" id="UP001500897"/>
    </source>
</evidence>
<dbReference type="RefSeq" id="WP_344559231.1">
    <property type="nucleotide sequence ID" value="NZ_BAAANS010000107.1"/>
</dbReference>
<name>A0ABN2YBV8_9ACTN</name>